<dbReference type="SUPFAM" id="SSF81324">
    <property type="entry name" value="Voltage-gated potassium channels"/>
    <property type="match status" value="1"/>
</dbReference>
<evidence type="ECO:0000256" key="6">
    <source>
        <dbReference type="ARBA" id="ARBA00023136"/>
    </source>
</evidence>
<organism evidence="11 12">
    <name type="scientific">Plakobranchus ocellatus</name>
    <dbReference type="NCBI Taxonomy" id="259542"/>
    <lineage>
        <taxon>Eukaryota</taxon>
        <taxon>Metazoa</taxon>
        <taxon>Spiralia</taxon>
        <taxon>Lophotrochozoa</taxon>
        <taxon>Mollusca</taxon>
        <taxon>Gastropoda</taxon>
        <taxon>Heterobranchia</taxon>
        <taxon>Euthyneura</taxon>
        <taxon>Panpulmonata</taxon>
        <taxon>Sacoglossa</taxon>
        <taxon>Placobranchoidea</taxon>
        <taxon>Plakobranchidae</taxon>
        <taxon>Plakobranchus</taxon>
    </lineage>
</organism>
<name>A0AAV3YFK4_9GAST</name>
<keyword evidence="12" id="KW-1185">Reference proteome</keyword>
<dbReference type="GO" id="GO:0005516">
    <property type="term" value="F:calmodulin binding"/>
    <property type="evidence" value="ECO:0007669"/>
    <property type="project" value="InterPro"/>
</dbReference>
<keyword evidence="2" id="KW-0813">Transport</keyword>
<dbReference type="InterPro" id="IPR013099">
    <property type="entry name" value="K_chnl_dom"/>
</dbReference>
<dbReference type="PRINTS" id="PR01451">
    <property type="entry name" value="SKCHANNEL"/>
</dbReference>
<feature type="transmembrane region" description="Helical" evidence="9">
    <location>
        <begin position="289"/>
        <end position="306"/>
    </location>
</feature>
<keyword evidence="8" id="KW-0175">Coiled coil</keyword>
<keyword evidence="6 9" id="KW-0472">Membrane</keyword>
<accession>A0AAV3YFK4</accession>
<evidence type="ECO:0000256" key="5">
    <source>
        <dbReference type="ARBA" id="ARBA00023065"/>
    </source>
</evidence>
<evidence type="ECO:0000313" key="12">
    <source>
        <dbReference type="Proteomes" id="UP000735302"/>
    </source>
</evidence>
<reference evidence="11 12" key="1">
    <citation type="journal article" date="2021" name="Elife">
        <title>Chloroplast acquisition without the gene transfer in kleptoplastic sea slugs, Plakobranchus ocellatus.</title>
        <authorList>
            <person name="Maeda T."/>
            <person name="Takahashi S."/>
            <person name="Yoshida T."/>
            <person name="Shimamura S."/>
            <person name="Takaki Y."/>
            <person name="Nagai Y."/>
            <person name="Toyoda A."/>
            <person name="Suzuki Y."/>
            <person name="Arimoto A."/>
            <person name="Ishii H."/>
            <person name="Satoh N."/>
            <person name="Nishiyama T."/>
            <person name="Hasebe M."/>
            <person name="Maruyama T."/>
            <person name="Minagawa J."/>
            <person name="Obokata J."/>
            <person name="Shigenobu S."/>
        </authorList>
    </citation>
    <scope>NUCLEOTIDE SEQUENCE [LARGE SCALE GENOMIC DNA]</scope>
</reference>
<dbReference type="Gene3D" id="1.10.287.70">
    <property type="match status" value="2"/>
</dbReference>
<feature type="coiled-coil region" evidence="8">
    <location>
        <begin position="380"/>
        <end position="428"/>
    </location>
</feature>
<protein>
    <submittedName>
        <fullName evidence="11">Small conductance calcium-activated potassium channel protein</fullName>
    </submittedName>
</protein>
<feature type="transmembrane region" description="Helical" evidence="9">
    <location>
        <begin position="74"/>
        <end position="101"/>
    </location>
</feature>
<feature type="transmembrane region" description="Helical" evidence="9">
    <location>
        <begin position="198"/>
        <end position="216"/>
    </location>
</feature>
<keyword evidence="4 9" id="KW-1133">Transmembrane helix</keyword>
<feature type="transmembrane region" description="Helical" evidence="9">
    <location>
        <begin position="318"/>
        <end position="338"/>
    </location>
</feature>
<feature type="domain" description="Calmodulin-binding" evidence="10">
    <location>
        <begin position="356"/>
        <end position="434"/>
    </location>
</feature>
<dbReference type="InterPro" id="IPR004178">
    <property type="entry name" value="CaM-bd_dom"/>
</dbReference>
<dbReference type="PANTHER" id="PTHR10153">
    <property type="entry name" value="SMALL CONDUCTANCE CALCIUM-ACTIVATED POTASSIUM CHANNEL"/>
    <property type="match status" value="1"/>
</dbReference>
<sequence>MSTLIEDPAIPLVGMNGKRGGKGSNLRSKLYTMRGGQSLNALSGSSEPEKAKRFENVGIRLALRKELYAKRKRICDVSLAMAILGILLMILETELAAAHIISRSDTASILLKMCMTASTVALLIFIFIYHKLGVQLFTVNNSMDDWRLAMTPMRICSALAEMVICMVHPIPGEFYIYWYTTESDGNISDMPVKVPLDVVLSLPMFLRLYLVCRFLMLHSRLYQDASSQSLGALNRIHFNFRFIFKSFMALYPDYFLCVFMISLFIVTSWTLRLCEMYNDAYHARVHGNFLNSMWLIAVSFLTVGYGDIVPNSYCGRGIAVLTGIMGTGCTALIVAVLARKLELSQAEKYVHNFVREIELGGRLKTEAANVVKCGWKLYKYHRIQNKTKEEERKVLQLQTKLLHSIYNIRELKNRRRRLTDNAVTLVEINKAQNETTRAVTAIRSGQAHLEERLAGVEATLALVYQKLCALHGEPAPYCQPPLTHQSRQDSKGQDHISSFLSIDRMDRLVSRGGDAAFKAHAVTGHGARSDRGTLIHTVGYIFGVAFETVVGLARSQDTSRLSDSSSIWMSRPL</sequence>
<dbReference type="Pfam" id="PF03530">
    <property type="entry name" value="SK_channel"/>
    <property type="match status" value="1"/>
</dbReference>
<dbReference type="Pfam" id="PF07885">
    <property type="entry name" value="Ion_trans_2"/>
    <property type="match status" value="1"/>
</dbReference>
<feature type="transmembrane region" description="Helical" evidence="9">
    <location>
        <begin position="250"/>
        <end position="269"/>
    </location>
</feature>
<dbReference type="InterPro" id="IPR015449">
    <property type="entry name" value="K_chnl_Ca-activ_SK"/>
</dbReference>
<keyword evidence="5" id="KW-0406">Ion transport</keyword>
<dbReference type="Pfam" id="PF02888">
    <property type="entry name" value="CaMBD"/>
    <property type="match status" value="1"/>
</dbReference>
<dbReference type="SUPFAM" id="SSF81327">
    <property type="entry name" value="Small-conductance potassium channel"/>
    <property type="match status" value="1"/>
</dbReference>
<evidence type="ECO:0000256" key="3">
    <source>
        <dbReference type="ARBA" id="ARBA00022692"/>
    </source>
</evidence>
<dbReference type="Proteomes" id="UP000735302">
    <property type="component" value="Unassembled WGS sequence"/>
</dbReference>
<keyword evidence="3 9" id="KW-0812">Transmembrane</keyword>
<dbReference type="InterPro" id="IPR036122">
    <property type="entry name" value="CaM-bd_dom_sf"/>
</dbReference>
<dbReference type="AlphaFoldDB" id="A0AAV3YFK4"/>
<evidence type="ECO:0000256" key="2">
    <source>
        <dbReference type="ARBA" id="ARBA00022448"/>
    </source>
</evidence>
<gene>
    <name evidence="11" type="ORF">PoB_000733400</name>
</gene>
<feature type="transmembrane region" description="Helical" evidence="9">
    <location>
        <begin position="107"/>
        <end position="129"/>
    </location>
</feature>
<evidence type="ECO:0000256" key="1">
    <source>
        <dbReference type="ARBA" id="ARBA00004141"/>
    </source>
</evidence>
<dbReference type="EMBL" id="BLXT01000847">
    <property type="protein sequence ID" value="GFN80828.1"/>
    <property type="molecule type" value="Genomic_DNA"/>
</dbReference>
<feature type="transmembrane region" description="Helical" evidence="9">
    <location>
        <begin position="155"/>
        <end position="178"/>
    </location>
</feature>
<comment type="caution">
    <text evidence="11">The sequence shown here is derived from an EMBL/GenBank/DDBJ whole genome shotgun (WGS) entry which is preliminary data.</text>
</comment>
<evidence type="ECO:0000256" key="9">
    <source>
        <dbReference type="SAM" id="Phobius"/>
    </source>
</evidence>
<dbReference type="SMART" id="SM01053">
    <property type="entry name" value="CaMBD"/>
    <property type="match status" value="1"/>
</dbReference>
<keyword evidence="7 11" id="KW-0407">Ion channel</keyword>
<evidence type="ECO:0000256" key="4">
    <source>
        <dbReference type="ARBA" id="ARBA00022989"/>
    </source>
</evidence>
<evidence type="ECO:0000256" key="7">
    <source>
        <dbReference type="ARBA" id="ARBA00023303"/>
    </source>
</evidence>
<evidence type="ECO:0000259" key="10">
    <source>
        <dbReference type="SMART" id="SM01053"/>
    </source>
</evidence>
<evidence type="ECO:0000313" key="11">
    <source>
        <dbReference type="EMBL" id="GFN80828.1"/>
    </source>
</evidence>
<dbReference type="GO" id="GO:0016286">
    <property type="term" value="F:small conductance calcium-activated potassium channel activity"/>
    <property type="evidence" value="ECO:0007669"/>
    <property type="project" value="InterPro"/>
</dbReference>
<evidence type="ECO:0000256" key="8">
    <source>
        <dbReference type="SAM" id="Coils"/>
    </source>
</evidence>
<comment type="subcellular location">
    <subcellularLocation>
        <location evidence="1">Membrane</location>
        <topology evidence="1">Multi-pass membrane protein</topology>
    </subcellularLocation>
</comment>
<proteinExistence type="predicted"/>
<dbReference type="GO" id="GO:0016020">
    <property type="term" value="C:membrane"/>
    <property type="evidence" value="ECO:0007669"/>
    <property type="project" value="UniProtKB-SubCell"/>
</dbReference>